<dbReference type="CDD" id="cd06719">
    <property type="entry name" value="PDZ2-4_Nma111p-like"/>
    <property type="match status" value="1"/>
</dbReference>
<gene>
    <name evidence="3" type="ORF">BZA70DRAFT_241264</name>
</gene>
<evidence type="ECO:0000313" key="4">
    <source>
        <dbReference type="Proteomes" id="UP001498771"/>
    </source>
</evidence>
<comment type="caution">
    <text evidence="3">The sequence shown here is derived from an EMBL/GenBank/DDBJ whole genome shotgun (WGS) entry which is preliminary data.</text>
</comment>
<dbReference type="InterPro" id="IPR025926">
    <property type="entry name" value="PDZ-like_dom"/>
</dbReference>
<dbReference type="Gene3D" id="2.40.10.10">
    <property type="entry name" value="Trypsin-like serine proteases"/>
    <property type="match status" value="2"/>
</dbReference>
<feature type="domain" description="PDZ" evidence="2">
    <location>
        <begin position="264"/>
        <end position="330"/>
    </location>
</feature>
<evidence type="ECO:0000259" key="2">
    <source>
        <dbReference type="PROSITE" id="PS50106"/>
    </source>
</evidence>
<dbReference type="EMBL" id="JBBJBU010000012">
    <property type="protein sequence ID" value="KAK7203393.1"/>
    <property type="molecule type" value="Genomic_DNA"/>
</dbReference>
<dbReference type="SMART" id="SM00228">
    <property type="entry name" value="PDZ"/>
    <property type="match status" value="3"/>
</dbReference>
<dbReference type="InterPro" id="IPR001478">
    <property type="entry name" value="PDZ"/>
</dbReference>
<dbReference type="PROSITE" id="PS50106">
    <property type="entry name" value="PDZ"/>
    <property type="match status" value="1"/>
</dbReference>
<feature type="region of interest" description="Disordered" evidence="1">
    <location>
        <begin position="496"/>
        <end position="523"/>
    </location>
</feature>
<dbReference type="Gene3D" id="2.30.42.10">
    <property type="match status" value="3"/>
</dbReference>
<evidence type="ECO:0000256" key="1">
    <source>
        <dbReference type="SAM" id="MobiDB-lite"/>
    </source>
</evidence>
<dbReference type="Pfam" id="PF13365">
    <property type="entry name" value="Trypsin_2"/>
    <property type="match status" value="1"/>
</dbReference>
<organism evidence="3 4">
    <name type="scientific">Myxozyma melibiosi</name>
    <dbReference type="NCBI Taxonomy" id="54550"/>
    <lineage>
        <taxon>Eukaryota</taxon>
        <taxon>Fungi</taxon>
        <taxon>Dikarya</taxon>
        <taxon>Ascomycota</taxon>
        <taxon>Saccharomycotina</taxon>
        <taxon>Lipomycetes</taxon>
        <taxon>Lipomycetales</taxon>
        <taxon>Lipomycetaceae</taxon>
        <taxon>Myxozyma</taxon>
    </lineage>
</organism>
<feature type="compositionally biased region" description="Acidic residues" evidence="1">
    <location>
        <begin position="505"/>
        <end position="522"/>
    </location>
</feature>
<evidence type="ECO:0000313" key="3">
    <source>
        <dbReference type="EMBL" id="KAK7203393.1"/>
    </source>
</evidence>
<accession>A0ABR1F0L2</accession>
<keyword evidence="4" id="KW-1185">Reference proteome</keyword>
<name>A0ABR1F0L2_9ASCO</name>
<protein>
    <recommendedName>
        <fullName evidence="2">PDZ domain-containing protein</fullName>
    </recommendedName>
</protein>
<dbReference type="RefSeq" id="XP_064766426.1">
    <property type="nucleotide sequence ID" value="XM_064910528.1"/>
</dbReference>
<sequence>MPIDPPFAPSLFPKQAPLKPALLSRNSFEAAAAAQHAFQQHLGKDQTWDTTIERIVKGIVSIRASAVRAFDTEASGDYTATGFVVDKERGIILSNRHVVNPAPITATAVFVNYEEAPLRPIYRDPVHDFGFFQYDPEKIRFLDVEEIELRPDLAKVGLSIKVVGNDSGEKLSILGSTLARLDRGAPRYGDDLYEDFNTFYYQAATGTSGGSSGSPVLNISGQAIALNAGGSKRSASSFYLPLDRVVRALNCLRNGLPITRGTLQTEFVHRSYDELRRLGLSPESEASCRSWNPSSTGLLTVARVLPGGPAHGRLEPGDILIACNDVILDSFVPLFDIIDSNINSSVRLSLYRGTEAFECSVVVGDLHAITPDRFAEVGGAIFHDLSYQQARSYGMPVKDQGVYVALSGMLNWSSLTRNYLLTSFAGRPTPNLDAFLEILKTVPDSARVPSRTKDLGASRETVGVVTVDRHFNQEHLFVRNDKTGVWDRQKLLPATAEPCASASSTEEDVVEEEDDEEEDDDPLTPLRESLIYVNVRLPFSVNGYSSSNAYYGVGTLLSLENDFPIIAVDRAAVPSEVVDVRLTIQHHYVTGRVIAMDRLAYLTFNLADLPKGVKLRTAEFDADARLKIKDEVTVVGLTSSQSFVEKSTTVSQLGDVGTTKCNPPRFRLINVEGISLADSVSCDGGLIAQKHTEKYDDPAGGEAKERGVFKIVALWVNASSQNSSDADIFWKTGMVYSVYIKSVVDSIRRSVAQAHTSPSLSTVDALKAELPKSRTFNVETGVVSLTVATSLGLRASRIKQFTKLSKTLLNTSNVKFVNVLEKFSHADSEVNEANDLVSGDILLEIDGVPVVRLLDLELQLQDLSKDSFQFTILRGGAEKTITIRPLPDMSSGLVAPKIVQWSGAYLHETFSEAIEQVAHNTKLVPLSRGVYVGSVSYGAPALNNIRPAQWIIEIDDVMVDSIDRFLQVVREKQKWSDGQFVRVKLVNRKDVTSVVSVQVNERYWPSRCLIKRPDGLWWQEDL</sequence>
<dbReference type="SUPFAM" id="SSF50156">
    <property type="entry name" value="PDZ domain-like"/>
    <property type="match status" value="3"/>
</dbReference>
<dbReference type="Proteomes" id="UP001498771">
    <property type="component" value="Unassembled WGS sequence"/>
</dbReference>
<dbReference type="InterPro" id="IPR043504">
    <property type="entry name" value="Peptidase_S1_PA_chymotrypsin"/>
</dbReference>
<dbReference type="InterPro" id="IPR009003">
    <property type="entry name" value="Peptidase_S1_PA"/>
</dbReference>
<proteinExistence type="predicted"/>
<dbReference type="InterPro" id="IPR036034">
    <property type="entry name" value="PDZ_sf"/>
</dbReference>
<dbReference type="SUPFAM" id="SSF50494">
    <property type="entry name" value="Trypsin-like serine proteases"/>
    <property type="match status" value="1"/>
</dbReference>
<dbReference type="Pfam" id="PF12812">
    <property type="entry name" value="PDZ_1"/>
    <property type="match status" value="1"/>
</dbReference>
<reference evidence="3 4" key="1">
    <citation type="submission" date="2024-03" db="EMBL/GenBank/DDBJ databases">
        <title>Genome-scale model development and genomic sequencing of the oleaginous clade Lipomyces.</title>
        <authorList>
            <consortium name="Lawrence Berkeley National Laboratory"/>
            <person name="Czajka J.J."/>
            <person name="Han Y."/>
            <person name="Kim J."/>
            <person name="Mondo S.J."/>
            <person name="Hofstad B.A."/>
            <person name="Robles A."/>
            <person name="Haridas S."/>
            <person name="Riley R."/>
            <person name="LaButti K."/>
            <person name="Pangilinan J."/>
            <person name="Andreopoulos W."/>
            <person name="Lipzen A."/>
            <person name="Yan J."/>
            <person name="Wang M."/>
            <person name="Ng V."/>
            <person name="Grigoriev I.V."/>
            <person name="Spatafora J.W."/>
            <person name="Magnuson J.K."/>
            <person name="Baker S.E."/>
            <person name="Pomraning K.R."/>
        </authorList>
    </citation>
    <scope>NUCLEOTIDE SEQUENCE [LARGE SCALE GENOMIC DNA]</scope>
    <source>
        <strain evidence="3 4">Phaff 52-87</strain>
    </source>
</reference>
<dbReference type="PANTHER" id="PTHR46366:SF1">
    <property type="entry name" value="PDZ DOMAIN-CONTAINING PROTEIN C1685.05"/>
    <property type="match status" value="1"/>
</dbReference>
<dbReference type="PANTHER" id="PTHR46366">
    <property type="entry name" value="PRO-APOPTOTIC SERINE PROTEASE NMA111"/>
    <property type="match status" value="1"/>
</dbReference>
<dbReference type="GeneID" id="90036040"/>